<reference evidence="1" key="1">
    <citation type="submission" date="2020-10" db="EMBL/GenBank/DDBJ databases">
        <authorList>
            <person name="Gilroy R."/>
        </authorList>
    </citation>
    <scope>NUCLEOTIDE SEQUENCE</scope>
    <source>
        <strain evidence="1">ChiSjej4B22-8148</strain>
    </source>
</reference>
<protein>
    <submittedName>
        <fullName evidence="1">Uncharacterized protein</fullName>
    </submittedName>
</protein>
<organism evidence="1 2">
    <name type="scientific">Candidatus Choladousia intestinavium</name>
    <dbReference type="NCBI Taxonomy" id="2840727"/>
    <lineage>
        <taxon>Bacteria</taxon>
        <taxon>Bacillati</taxon>
        <taxon>Bacillota</taxon>
        <taxon>Clostridia</taxon>
        <taxon>Lachnospirales</taxon>
        <taxon>Lachnospiraceae</taxon>
        <taxon>Lachnospiraceae incertae sedis</taxon>
        <taxon>Candidatus Choladousia</taxon>
    </lineage>
</organism>
<proteinExistence type="predicted"/>
<reference evidence="1" key="2">
    <citation type="journal article" date="2021" name="PeerJ">
        <title>Extensive microbial diversity within the chicken gut microbiome revealed by metagenomics and culture.</title>
        <authorList>
            <person name="Gilroy R."/>
            <person name="Ravi A."/>
            <person name="Getino M."/>
            <person name="Pursley I."/>
            <person name="Horton D.L."/>
            <person name="Alikhan N.F."/>
            <person name="Baker D."/>
            <person name="Gharbi K."/>
            <person name="Hall N."/>
            <person name="Watson M."/>
            <person name="Adriaenssens E.M."/>
            <person name="Foster-Nyarko E."/>
            <person name="Jarju S."/>
            <person name="Secka A."/>
            <person name="Antonio M."/>
            <person name="Oren A."/>
            <person name="Chaudhuri R.R."/>
            <person name="La Ragione R."/>
            <person name="Hildebrand F."/>
            <person name="Pallen M.J."/>
        </authorList>
    </citation>
    <scope>NUCLEOTIDE SEQUENCE</scope>
    <source>
        <strain evidence="1">ChiSjej4B22-8148</strain>
    </source>
</reference>
<gene>
    <name evidence="1" type="ORF">IAB31_05030</name>
</gene>
<dbReference type="Gene3D" id="2.60.40.1180">
    <property type="entry name" value="Golgi alpha-mannosidase II"/>
    <property type="match status" value="1"/>
</dbReference>
<dbReference type="AlphaFoldDB" id="A0A9D1AB55"/>
<name>A0A9D1AB55_9FIRM</name>
<sequence length="102" mass="11552">MLYIASIKGLQPKYAKRRTRELLKLVNLEKEADRKIRTFVYKRIGKDEEILVVLNPSGDEAVCHIPVQEAGEVIYENNGRASLKGGELRVPGASATFFSYRK</sequence>
<evidence type="ECO:0000313" key="2">
    <source>
        <dbReference type="Proteomes" id="UP000886757"/>
    </source>
</evidence>
<comment type="caution">
    <text evidence="1">The sequence shown here is derived from an EMBL/GenBank/DDBJ whole genome shotgun (WGS) entry which is preliminary data.</text>
</comment>
<dbReference type="InterPro" id="IPR013780">
    <property type="entry name" value="Glyco_hydro_b"/>
</dbReference>
<dbReference type="EMBL" id="DVGK01000058">
    <property type="protein sequence ID" value="HIR13271.1"/>
    <property type="molecule type" value="Genomic_DNA"/>
</dbReference>
<accession>A0A9D1AB55</accession>
<dbReference type="Proteomes" id="UP000886757">
    <property type="component" value="Unassembled WGS sequence"/>
</dbReference>
<evidence type="ECO:0000313" key="1">
    <source>
        <dbReference type="EMBL" id="HIR13271.1"/>
    </source>
</evidence>
<dbReference type="SUPFAM" id="SSF51011">
    <property type="entry name" value="Glycosyl hydrolase domain"/>
    <property type="match status" value="1"/>
</dbReference>